<comment type="caution">
    <text evidence="1">The sequence shown here is derived from an EMBL/GenBank/DDBJ whole genome shotgun (WGS) entry which is preliminary data.</text>
</comment>
<protein>
    <submittedName>
        <fullName evidence="1">Uncharacterized protein</fullName>
    </submittedName>
</protein>
<sequence length="198" mass="21522">MGTAKCTLLRDVQLSQKRGGEQGTTDKSQREAAILFLKSPSVTTGDGAYEEACLGRRVKQTNVSHSYFKMRLGGCGCKVLPIRLYMTTTHIPEDNGAFVFDKPARGIPVVQENLIIREDSFDETSAPPLAGITAQTLYASLDPSMRLQMTPPEDAKVFFPYKPGQVITSTLLSTDTGLPQLVGGGPQAFGANRKRVRI</sequence>
<accession>A0ABY6TT81</accession>
<evidence type="ECO:0000313" key="2">
    <source>
        <dbReference type="Proteomes" id="UP000766486"/>
    </source>
</evidence>
<dbReference type="Proteomes" id="UP000766486">
    <property type="component" value="Unassembled WGS sequence"/>
</dbReference>
<proteinExistence type="predicted"/>
<gene>
    <name evidence="1" type="ORF">CLO192961_LOCUS44103</name>
</gene>
<name>A0ABY6TT81_BIOOC</name>
<dbReference type="Gene3D" id="3.90.180.10">
    <property type="entry name" value="Medium-chain alcohol dehydrogenases, catalytic domain"/>
    <property type="match status" value="1"/>
</dbReference>
<dbReference type="EMBL" id="CABFNS010000354">
    <property type="protein sequence ID" value="VUC21199.1"/>
    <property type="molecule type" value="Genomic_DNA"/>
</dbReference>
<keyword evidence="2" id="KW-1185">Reference proteome</keyword>
<organism evidence="1 2">
    <name type="scientific">Bionectria ochroleuca</name>
    <name type="common">Gliocladium roseum</name>
    <dbReference type="NCBI Taxonomy" id="29856"/>
    <lineage>
        <taxon>Eukaryota</taxon>
        <taxon>Fungi</taxon>
        <taxon>Dikarya</taxon>
        <taxon>Ascomycota</taxon>
        <taxon>Pezizomycotina</taxon>
        <taxon>Sordariomycetes</taxon>
        <taxon>Hypocreomycetidae</taxon>
        <taxon>Hypocreales</taxon>
        <taxon>Bionectriaceae</taxon>
        <taxon>Clonostachys</taxon>
    </lineage>
</organism>
<evidence type="ECO:0000313" key="1">
    <source>
        <dbReference type="EMBL" id="VUC21199.1"/>
    </source>
</evidence>
<reference evidence="1 2" key="1">
    <citation type="submission" date="2019-06" db="EMBL/GenBank/DDBJ databases">
        <authorList>
            <person name="Broberg M."/>
        </authorList>
    </citation>
    <scope>NUCLEOTIDE SEQUENCE [LARGE SCALE GENOMIC DNA]</scope>
</reference>